<dbReference type="InterPro" id="IPR015424">
    <property type="entry name" value="PyrdxlP-dep_Trfase"/>
</dbReference>
<dbReference type="GO" id="GO:0019752">
    <property type="term" value="P:carboxylic acid metabolic process"/>
    <property type="evidence" value="ECO:0007669"/>
    <property type="project" value="InterPro"/>
</dbReference>
<evidence type="ECO:0000256" key="9">
    <source>
        <dbReference type="ARBA" id="ARBA00037889"/>
    </source>
</evidence>
<dbReference type="InterPro" id="IPR015421">
    <property type="entry name" value="PyrdxlP-dep_Trfase_major"/>
</dbReference>
<dbReference type="AlphaFoldDB" id="A0A2I4ATN0"/>
<dbReference type="Gene3D" id="1.20.1340.10">
    <property type="entry name" value="dopa decarboxylase, N-terminal domain"/>
    <property type="match status" value="1"/>
</dbReference>
<dbReference type="InterPro" id="IPR015422">
    <property type="entry name" value="PyrdxlP-dep_Trfase_small"/>
</dbReference>
<dbReference type="PANTHER" id="PTHR11999">
    <property type="entry name" value="GROUP II PYRIDOXAL-5-PHOSPHATE DECARBOXYLASE"/>
    <property type="match status" value="1"/>
</dbReference>
<dbReference type="RefSeq" id="XP_013858855.1">
    <property type="nucleotide sequence ID" value="XM_014003401.1"/>
</dbReference>
<comment type="similarity">
    <text evidence="2 14">Belongs to the group II decarboxylase family.</text>
</comment>
<evidence type="ECO:0000256" key="6">
    <source>
        <dbReference type="ARBA" id="ARBA00022898"/>
    </source>
</evidence>
<gene>
    <name evidence="16" type="primary">ddc</name>
</gene>
<dbReference type="CTD" id="1644"/>
<dbReference type="KEGG" id="alim:106514240"/>
<keyword evidence="15" id="KW-1185">Reference proteome</keyword>
<keyword evidence="7 14" id="KW-0456">Lyase</keyword>
<dbReference type="FunCoup" id="A0A2I4ATN0">
    <property type="interactions" value="634"/>
</dbReference>
<evidence type="ECO:0000256" key="10">
    <source>
        <dbReference type="ARBA" id="ARBA00038886"/>
    </source>
</evidence>
<evidence type="ECO:0000256" key="13">
    <source>
        <dbReference type="PIRSR" id="PIRSR602129-50"/>
    </source>
</evidence>
<comment type="subunit">
    <text evidence="3">Homodimer.</text>
</comment>
<dbReference type="Gene3D" id="3.40.640.10">
    <property type="entry name" value="Type I PLP-dependent aspartate aminotransferase-like (Major domain)"/>
    <property type="match status" value="1"/>
</dbReference>
<reference evidence="16" key="1">
    <citation type="submission" date="2025-08" db="UniProtKB">
        <authorList>
            <consortium name="RefSeq"/>
        </authorList>
    </citation>
    <scope>IDENTIFICATION</scope>
    <source>
        <strain evidence="16">Quisiro</strain>
        <tissue evidence="16">Liver</tissue>
    </source>
</reference>
<dbReference type="FunFam" id="1.20.1340.10:FF:000001">
    <property type="entry name" value="Histidine decarboxylase"/>
    <property type="match status" value="1"/>
</dbReference>
<evidence type="ECO:0000256" key="5">
    <source>
        <dbReference type="ARBA" id="ARBA00022793"/>
    </source>
</evidence>
<dbReference type="STRING" id="52670.A0A2I4ATN0"/>
<dbReference type="FunFam" id="3.40.640.10:FF:000025">
    <property type="entry name" value="Histidine decarboxylase"/>
    <property type="match status" value="1"/>
</dbReference>
<dbReference type="GeneID" id="106514240"/>
<dbReference type="InterPro" id="IPR021115">
    <property type="entry name" value="Pyridoxal-P_BS"/>
</dbReference>
<comment type="pathway">
    <text evidence="9">Catecholamine biosynthesis; dopamine biosynthesis; dopamine from L-tyrosine: step 2/2.</text>
</comment>
<accession>A0A2I4ATN0</accession>
<keyword evidence="5" id="KW-0210">Decarboxylase</keyword>
<comment type="cofactor">
    <cofactor evidence="1 13 14">
        <name>pyridoxal 5'-phosphate</name>
        <dbReference type="ChEBI" id="CHEBI:597326"/>
    </cofactor>
</comment>
<evidence type="ECO:0000256" key="4">
    <source>
        <dbReference type="ARBA" id="ARBA00022584"/>
    </source>
</evidence>
<evidence type="ECO:0000313" key="16">
    <source>
        <dbReference type="RefSeq" id="XP_013858855.1"/>
    </source>
</evidence>
<dbReference type="InParanoid" id="A0A2I4ATN0"/>
<dbReference type="PANTHER" id="PTHR11999:SF167">
    <property type="entry name" value="AROMATIC-L-AMINO-ACID DECARBOXYLASE"/>
    <property type="match status" value="1"/>
</dbReference>
<evidence type="ECO:0000256" key="11">
    <source>
        <dbReference type="ARBA" id="ARBA00040968"/>
    </source>
</evidence>
<organism evidence="15 16">
    <name type="scientific">Austrofundulus limnaeus</name>
    <name type="common">Annual killifish</name>
    <dbReference type="NCBI Taxonomy" id="52670"/>
    <lineage>
        <taxon>Eukaryota</taxon>
        <taxon>Metazoa</taxon>
        <taxon>Chordata</taxon>
        <taxon>Craniata</taxon>
        <taxon>Vertebrata</taxon>
        <taxon>Euteleostomi</taxon>
        <taxon>Actinopterygii</taxon>
        <taxon>Neopterygii</taxon>
        <taxon>Teleostei</taxon>
        <taxon>Neoteleostei</taxon>
        <taxon>Acanthomorphata</taxon>
        <taxon>Ovalentaria</taxon>
        <taxon>Atherinomorphae</taxon>
        <taxon>Cyprinodontiformes</taxon>
        <taxon>Rivulidae</taxon>
        <taxon>Austrofundulus</taxon>
    </lineage>
</organism>
<dbReference type="PRINTS" id="PR00800">
    <property type="entry name" value="YHDCRBOXLASE"/>
</dbReference>
<evidence type="ECO:0000256" key="7">
    <source>
        <dbReference type="ARBA" id="ARBA00023239"/>
    </source>
</evidence>
<dbReference type="GO" id="GO:0005737">
    <property type="term" value="C:cytoplasm"/>
    <property type="evidence" value="ECO:0007669"/>
    <property type="project" value="TreeGrafter"/>
</dbReference>
<dbReference type="PROSITE" id="PS00392">
    <property type="entry name" value="DDC_GAD_HDC_YDC"/>
    <property type="match status" value="1"/>
</dbReference>
<dbReference type="Pfam" id="PF00282">
    <property type="entry name" value="Pyridoxal_deC"/>
    <property type="match status" value="1"/>
</dbReference>
<evidence type="ECO:0000256" key="8">
    <source>
        <dbReference type="ARBA" id="ARBA00037256"/>
    </source>
</evidence>
<comment type="function">
    <text evidence="8">Catalyzes the decarboxylation of L-3,4-dihydroxyphenylalanine (DOPA) to dopamine and L-5-hydroxytryptophan to serotonin.</text>
</comment>
<dbReference type="SUPFAM" id="SSF53383">
    <property type="entry name" value="PLP-dependent transferases"/>
    <property type="match status" value="1"/>
</dbReference>
<feature type="modified residue" description="N6-(pyridoxal phosphate)lysine" evidence="13">
    <location>
        <position position="303"/>
    </location>
</feature>
<proteinExistence type="inferred from homology"/>
<keyword evidence="4" id="KW-0127">Catecholamine biosynthesis</keyword>
<dbReference type="OrthoDB" id="639767at2759"/>
<evidence type="ECO:0000256" key="3">
    <source>
        <dbReference type="ARBA" id="ARBA00011738"/>
    </source>
</evidence>
<dbReference type="GO" id="GO:0042423">
    <property type="term" value="P:catecholamine biosynthetic process"/>
    <property type="evidence" value="ECO:0007669"/>
    <property type="project" value="UniProtKB-KW"/>
</dbReference>
<evidence type="ECO:0000256" key="2">
    <source>
        <dbReference type="ARBA" id="ARBA00009533"/>
    </source>
</evidence>
<dbReference type="GO" id="GO:0030170">
    <property type="term" value="F:pyridoxal phosphate binding"/>
    <property type="evidence" value="ECO:0007669"/>
    <property type="project" value="InterPro"/>
</dbReference>
<dbReference type="EC" id="4.1.1.28" evidence="10"/>
<dbReference type="InterPro" id="IPR002129">
    <property type="entry name" value="PyrdxlP-dep_de-COase"/>
</dbReference>
<sequence>MDVAEFRRRGKEMVDYVADYLEKIEERPVYPDLEPGYLRQLIPTEAPLEPEGFDEIMQDVERVIMPGVTHWHSPRFFAYFPAASSFPAMLADVLCSAIGCIGFSWAASPACTELETVMLDWLGKMLQLPDCFIAGTQGRGGGVIQSTASEATLMSLLAARCKAVRLIQAGDADRSEADILSKLVAYTSEQAHSSVERAALIGAVLMRKVPTDHCYAVRQETLKRMVEEDKAAGLIPFYFCATLGTTPSCAFDRITELGPLCNKENMWMHIDAAYAGSAFICPEFRPLLNGVEFADSFNFNPHKWLLVNFDCSAMWVRERADIIGAFKMEPLYLKHENQESGLVTDYRHWQIPLGRRFRSLKMWFVFRMYGLKGMQAHIRKQVSLAKEFESLVRADKRFEICAEVVMGLVCFRLKGSNELNQSLLKKITKSREIHLVPCQLSSRFVLRLAICSRSTESRHIQHAWRHITQLAFELLQEQPH</sequence>
<evidence type="ECO:0000256" key="1">
    <source>
        <dbReference type="ARBA" id="ARBA00001933"/>
    </source>
</evidence>
<dbReference type="CDD" id="cd06450">
    <property type="entry name" value="DOPA_deC_like"/>
    <property type="match status" value="1"/>
</dbReference>
<name>A0A2I4ATN0_AUSLI</name>
<dbReference type="FunFam" id="3.90.1150.10:FF:000018">
    <property type="entry name" value="Histidine decarboxylase"/>
    <property type="match status" value="1"/>
</dbReference>
<dbReference type="Proteomes" id="UP000192220">
    <property type="component" value="Unplaced"/>
</dbReference>
<dbReference type="GO" id="GO:0004058">
    <property type="term" value="F:aromatic-L-amino-acid decarboxylase activity"/>
    <property type="evidence" value="ECO:0007669"/>
    <property type="project" value="UniProtKB-EC"/>
</dbReference>
<keyword evidence="6 13" id="KW-0663">Pyridoxal phosphate</keyword>
<dbReference type="GO" id="GO:0006520">
    <property type="term" value="P:amino acid metabolic process"/>
    <property type="evidence" value="ECO:0007669"/>
    <property type="project" value="InterPro"/>
</dbReference>
<dbReference type="Gene3D" id="3.90.1150.10">
    <property type="entry name" value="Aspartate Aminotransferase, domain 1"/>
    <property type="match status" value="1"/>
</dbReference>
<evidence type="ECO:0000256" key="14">
    <source>
        <dbReference type="RuleBase" id="RU000382"/>
    </source>
</evidence>
<dbReference type="InterPro" id="IPR010977">
    <property type="entry name" value="Aromatic_deC"/>
</dbReference>
<evidence type="ECO:0000256" key="12">
    <source>
        <dbReference type="ARBA" id="ARBA00041275"/>
    </source>
</evidence>
<evidence type="ECO:0000313" key="15">
    <source>
        <dbReference type="Proteomes" id="UP000192220"/>
    </source>
</evidence>
<dbReference type="GO" id="GO:0042427">
    <property type="term" value="P:serotonin biosynthetic process"/>
    <property type="evidence" value="ECO:0007669"/>
    <property type="project" value="TreeGrafter"/>
</dbReference>
<protein>
    <recommendedName>
        <fullName evidence="11">Aromatic-L-amino-acid decarboxylase</fullName>
        <ecNumber evidence="10">4.1.1.28</ecNumber>
    </recommendedName>
    <alternativeName>
        <fullName evidence="12">DOPA decarboxylase</fullName>
    </alternativeName>
</protein>